<feature type="region of interest" description="Disordered" evidence="1">
    <location>
        <begin position="145"/>
        <end position="174"/>
    </location>
</feature>
<name>A0A7R9FSX0_9CRUS</name>
<dbReference type="Proteomes" id="UP000677054">
    <property type="component" value="Unassembled WGS sequence"/>
</dbReference>
<feature type="compositionally biased region" description="Basic and acidic residues" evidence="1">
    <location>
        <begin position="147"/>
        <end position="156"/>
    </location>
</feature>
<keyword evidence="3" id="KW-1185">Reference proteome</keyword>
<evidence type="ECO:0000256" key="1">
    <source>
        <dbReference type="SAM" id="MobiDB-lite"/>
    </source>
</evidence>
<dbReference type="EMBL" id="CAJPEV010007348">
    <property type="protein sequence ID" value="CAG0904715.1"/>
    <property type="molecule type" value="Genomic_DNA"/>
</dbReference>
<proteinExistence type="predicted"/>
<organism evidence="2">
    <name type="scientific">Darwinula stevensoni</name>
    <dbReference type="NCBI Taxonomy" id="69355"/>
    <lineage>
        <taxon>Eukaryota</taxon>
        <taxon>Metazoa</taxon>
        <taxon>Ecdysozoa</taxon>
        <taxon>Arthropoda</taxon>
        <taxon>Crustacea</taxon>
        <taxon>Oligostraca</taxon>
        <taxon>Ostracoda</taxon>
        <taxon>Podocopa</taxon>
        <taxon>Podocopida</taxon>
        <taxon>Darwinulocopina</taxon>
        <taxon>Darwinuloidea</taxon>
        <taxon>Darwinulidae</taxon>
        <taxon>Darwinula</taxon>
    </lineage>
</organism>
<evidence type="ECO:0000313" key="2">
    <source>
        <dbReference type="EMBL" id="CAD7253990.1"/>
    </source>
</evidence>
<feature type="compositionally biased region" description="Acidic residues" evidence="1">
    <location>
        <begin position="157"/>
        <end position="174"/>
    </location>
</feature>
<gene>
    <name evidence="2" type="ORF">DSTB1V02_LOCUS13736</name>
</gene>
<protein>
    <submittedName>
        <fullName evidence="2">Uncharacterized protein</fullName>
    </submittedName>
</protein>
<dbReference type="AlphaFoldDB" id="A0A7R9FSX0"/>
<dbReference type="EMBL" id="LR906865">
    <property type="protein sequence ID" value="CAD7253990.1"/>
    <property type="molecule type" value="Genomic_DNA"/>
</dbReference>
<reference evidence="2" key="1">
    <citation type="submission" date="2020-11" db="EMBL/GenBank/DDBJ databases">
        <authorList>
            <person name="Tran Van P."/>
        </authorList>
    </citation>
    <scope>NUCLEOTIDE SEQUENCE</scope>
</reference>
<accession>A0A7R9FSX0</accession>
<evidence type="ECO:0000313" key="3">
    <source>
        <dbReference type="Proteomes" id="UP000677054"/>
    </source>
</evidence>
<feature type="non-terminal residue" evidence="2">
    <location>
        <position position="1"/>
    </location>
</feature>
<sequence length="174" mass="19540">KKIGDGDKFSLIHSAARVLRRPIVLICEERIQSRTFLPPVRDHEQVQRNEAGQWKGILLYGQGQGDSINILPVVRFGDDAGRRVWMAAIKLPQPHVGFGDERKTTLARGISFQGNVGVEWRAHTAPLLWILDRYLAGLPSLKPAPRCGEKLHAKEEEGNDTTANEEEERALEMD</sequence>